<proteinExistence type="predicted"/>
<keyword evidence="2" id="KW-0472">Membrane</keyword>
<evidence type="ECO:0000256" key="1">
    <source>
        <dbReference type="SAM" id="MobiDB-lite"/>
    </source>
</evidence>
<evidence type="ECO:0000313" key="5">
    <source>
        <dbReference type="Proteomes" id="UP001178508"/>
    </source>
</evidence>
<feature type="region of interest" description="Disordered" evidence="1">
    <location>
        <begin position="237"/>
        <end position="256"/>
    </location>
</feature>
<accession>A0AAV1FBS5</accession>
<dbReference type="EMBL" id="OY660869">
    <property type="protein sequence ID" value="CAJ1058488.1"/>
    <property type="molecule type" value="Genomic_DNA"/>
</dbReference>
<gene>
    <name evidence="4" type="ORF">XNOV1_A003570</name>
</gene>
<dbReference type="Proteomes" id="UP001178508">
    <property type="component" value="Chromosome 6"/>
</dbReference>
<name>A0AAV1FBS5_XYRNO</name>
<dbReference type="InterPro" id="IPR036116">
    <property type="entry name" value="FN3_sf"/>
</dbReference>
<evidence type="ECO:0000256" key="2">
    <source>
        <dbReference type="SAM" id="Phobius"/>
    </source>
</evidence>
<organism evidence="4 5">
    <name type="scientific">Xyrichtys novacula</name>
    <name type="common">Pearly razorfish</name>
    <name type="synonym">Hemipteronotus novacula</name>
    <dbReference type="NCBI Taxonomy" id="13765"/>
    <lineage>
        <taxon>Eukaryota</taxon>
        <taxon>Metazoa</taxon>
        <taxon>Chordata</taxon>
        <taxon>Craniata</taxon>
        <taxon>Vertebrata</taxon>
        <taxon>Euteleostomi</taxon>
        <taxon>Actinopterygii</taxon>
        <taxon>Neopterygii</taxon>
        <taxon>Teleostei</taxon>
        <taxon>Neoteleostei</taxon>
        <taxon>Acanthomorphata</taxon>
        <taxon>Eupercaria</taxon>
        <taxon>Labriformes</taxon>
        <taxon>Labridae</taxon>
        <taxon>Xyrichtys</taxon>
    </lineage>
</organism>
<evidence type="ECO:0000313" key="4">
    <source>
        <dbReference type="EMBL" id="CAJ1058488.1"/>
    </source>
</evidence>
<keyword evidence="5" id="KW-1185">Reference proteome</keyword>
<feature type="region of interest" description="Disordered" evidence="1">
    <location>
        <begin position="28"/>
        <end position="63"/>
    </location>
</feature>
<protein>
    <submittedName>
        <fullName evidence="4">LRRN4 C-terminal-like protein</fullName>
    </submittedName>
</protein>
<dbReference type="SUPFAM" id="SSF49265">
    <property type="entry name" value="Fibronectin type III"/>
    <property type="match status" value="1"/>
</dbReference>
<feature type="signal peptide" evidence="3">
    <location>
        <begin position="1"/>
        <end position="23"/>
    </location>
</feature>
<sequence>MMSLHRNLTALLLFLCASPFLHSHLSTHAATTSRPATRPGIKFTAFGPDYDEETPSPDVVSPRRTTILRHGPPQTCQYDSCSENQEPCQSLHEKYSCLCPGVSPADELPHAPRIRALNPISVGADRGKIEVQWCAPSSVVLKYRVAIEGSEGNTMEFKSVSRRGVISSLEVGTRVCVEAVNNAGSSSPTDFSCMRYDHSKSSDHKLLAGVIGGGVALLLILIIAAVILWKYRMHKKAKGDSSDGLGNPSYSTEGTL</sequence>
<dbReference type="AlphaFoldDB" id="A0AAV1FBS5"/>
<keyword evidence="3" id="KW-0732">Signal</keyword>
<evidence type="ECO:0000256" key="3">
    <source>
        <dbReference type="SAM" id="SignalP"/>
    </source>
</evidence>
<keyword evidence="2" id="KW-0812">Transmembrane</keyword>
<feature type="transmembrane region" description="Helical" evidence="2">
    <location>
        <begin position="206"/>
        <end position="229"/>
    </location>
</feature>
<keyword evidence="2" id="KW-1133">Transmembrane helix</keyword>
<feature type="chain" id="PRO_5043707206" evidence="3">
    <location>
        <begin position="24"/>
        <end position="256"/>
    </location>
</feature>
<reference evidence="4" key="1">
    <citation type="submission" date="2023-08" db="EMBL/GenBank/DDBJ databases">
        <authorList>
            <person name="Alioto T."/>
            <person name="Alioto T."/>
            <person name="Gomez Garrido J."/>
        </authorList>
    </citation>
    <scope>NUCLEOTIDE SEQUENCE</scope>
</reference>